<sequence>VIQNADELFDHDELSAVADIGWPDCFNSGVFAYKPSEQTYLDILNFALEHGSFEVYNLFICGDQGLLNQPFKGWRDKPPAFRLPFIYNMTSGAIYTYAAAFKKYGAQNHLIKETVEYGEDKIPGVSFDQSSPPTDEERMRAWEVGHPDYLGADAYSNIQKAIDHALE</sequence>
<reference evidence="1 2" key="2">
    <citation type="submission" date="2018-11" db="EMBL/GenBank/DDBJ databases">
        <authorList>
            <consortium name="Pathogen Informatics"/>
        </authorList>
    </citation>
    <scope>NUCLEOTIDE SEQUENCE [LARGE SCALE GENOMIC DNA]</scope>
</reference>
<dbReference type="Gene3D" id="3.90.550.10">
    <property type="entry name" value="Spore Coat Polysaccharide Biosynthesis Protein SpsA, Chain A"/>
    <property type="match status" value="1"/>
</dbReference>
<dbReference type="InterPro" id="IPR029044">
    <property type="entry name" value="Nucleotide-diphossugar_trans"/>
</dbReference>
<dbReference type="SUPFAM" id="SSF53448">
    <property type="entry name" value="Nucleotide-diphospho-sugar transferases"/>
    <property type="match status" value="1"/>
</dbReference>
<gene>
    <name evidence="1" type="ORF">BPAG_LOCUS4269</name>
</gene>
<name>A0A0N4T7W8_BRUPA</name>
<dbReference type="EMBL" id="UZAD01001939">
    <property type="protein sequence ID" value="VDN85455.1"/>
    <property type="molecule type" value="Genomic_DNA"/>
</dbReference>
<protein>
    <submittedName>
        <fullName evidence="3">NAGLU domain-containing protein</fullName>
    </submittedName>
</protein>
<evidence type="ECO:0000313" key="1">
    <source>
        <dbReference type="EMBL" id="VDN85455.1"/>
    </source>
</evidence>
<reference evidence="3" key="1">
    <citation type="submission" date="2017-02" db="UniProtKB">
        <authorList>
            <consortium name="WormBaseParasite"/>
        </authorList>
    </citation>
    <scope>IDENTIFICATION</scope>
</reference>
<dbReference type="PANTHER" id="PTHR11183">
    <property type="entry name" value="GLYCOGENIN SUBFAMILY MEMBER"/>
    <property type="match status" value="1"/>
</dbReference>
<evidence type="ECO:0000313" key="3">
    <source>
        <dbReference type="WBParaSite" id="BPAG_0000430501-mRNA-1"/>
    </source>
</evidence>
<dbReference type="AlphaFoldDB" id="A0A0N4T7W8"/>
<dbReference type="STRING" id="6280.A0A0N4T7W8"/>
<dbReference type="WBParaSite" id="BPAG_0000430501-mRNA-1">
    <property type="protein sequence ID" value="BPAG_0000430501-mRNA-1"/>
    <property type="gene ID" value="BPAG_0000430501"/>
</dbReference>
<accession>A0A0N4T7W8</accession>
<proteinExistence type="predicted"/>
<dbReference type="InterPro" id="IPR050587">
    <property type="entry name" value="GNT1/Glycosyltrans_8"/>
</dbReference>
<evidence type="ECO:0000313" key="2">
    <source>
        <dbReference type="Proteomes" id="UP000278627"/>
    </source>
</evidence>
<organism evidence="3">
    <name type="scientific">Brugia pahangi</name>
    <name type="common">Filarial nematode worm</name>
    <dbReference type="NCBI Taxonomy" id="6280"/>
    <lineage>
        <taxon>Eukaryota</taxon>
        <taxon>Metazoa</taxon>
        <taxon>Ecdysozoa</taxon>
        <taxon>Nematoda</taxon>
        <taxon>Chromadorea</taxon>
        <taxon>Rhabditida</taxon>
        <taxon>Spirurina</taxon>
        <taxon>Spiruromorpha</taxon>
        <taxon>Filarioidea</taxon>
        <taxon>Onchocercidae</taxon>
        <taxon>Brugia</taxon>
    </lineage>
</organism>
<dbReference type="Proteomes" id="UP000278627">
    <property type="component" value="Unassembled WGS sequence"/>
</dbReference>
<keyword evidence="2" id="KW-1185">Reference proteome</keyword>